<dbReference type="GO" id="GO:0004674">
    <property type="term" value="F:protein serine/threonine kinase activity"/>
    <property type="evidence" value="ECO:0007669"/>
    <property type="project" value="UniProtKB-KW"/>
</dbReference>
<sequence length="477" mass="52271">MGGIVSKNPDTHRRGYEMSSSFPGTNTDEASLSSSVIQYTETGNASHTDRERFLCNDGYYKGNSREATLLDLPSSKLRPPIRHWQLASLIGQGAFGAVYLGMNQDTGSLMAVKQVVFNGEECEEVAAFEYEIGLMQNLNHRNIVKYLGFDRTETTLNIFMEYVPGGNLSAFVSPKKFGPLQESLIRIYTKQILLGLKYLHDHQIIHRDIKGANILVSSNGVIKLADFGASKKLSTIATKRDDKASLKGTPYFIAPEAVTDPQHVGRQSDIWSVGCCIIEMATGKPPYYDEHENASLAAVLFKIASLKTGPDPPDYFTPEGKAFLKKCFQLEPANRPTAKALLADVWLSAVPVPHAEDARAPTSPLARMATSDLPAPAFGFHDDAVQLVDDDSSDSTMEYVVESLNGTQLDITGANPMTEPSFKVDIQVKFDEVSTPAVSGAVGGDYVFGEGERLTRNLTADMNDARWASWGEETHRE</sequence>
<evidence type="ECO:0000256" key="7">
    <source>
        <dbReference type="RuleBase" id="RU000304"/>
    </source>
</evidence>
<evidence type="ECO:0000313" key="11">
    <source>
        <dbReference type="Proteomes" id="UP000717585"/>
    </source>
</evidence>
<dbReference type="PROSITE" id="PS00107">
    <property type="entry name" value="PROTEIN_KINASE_ATP"/>
    <property type="match status" value="1"/>
</dbReference>
<evidence type="ECO:0000256" key="5">
    <source>
        <dbReference type="ARBA" id="ARBA00022840"/>
    </source>
</evidence>
<evidence type="ECO:0000256" key="1">
    <source>
        <dbReference type="ARBA" id="ARBA00022527"/>
    </source>
</evidence>
<dbReference type="InterPro" id="IPR011009">
    <property type="entry name" value="Kinase-like_dom_sf"/>
</dbReference>
<comment type="similarity">
    <text evidence="7">Belongs to the protein kinase superfamily.</text>
</comment>
<organism evidence="10 11">
    <name type="scientific">Carpediemonas membranifera</name>
    <dbReference type="NCBI Taxonomy" id="201153"/>
    <lineage>
        <taxon>Eukaryota</taxon>
        <taxon>Metamonada</taxon>
        <taxon>Carpediemonas-like organisms</taxon>
        <taxon>Carpediemonas</taxon>
    </lineage>
</organism>
<dbReference type="Proteomes" id="UP000717585">
    <property type="component" value="Unassembled WGS sequence"/>
</dbReference>
<accession>A0A8J6BUD6</accession>
<dbReference type="CDD" id="cd06606">
    <property type="entry name" value="STKc_MAPKKK"/>
    <property type="match status" value="1"/>
</dbReference>
<keyword evidence="1 7" id="KW-0723">Serine/threonine-protein kinase</keyword>
<reference evidence="10" key="1">
    <citation type="submission" date="2021-05" db="EMBL/GenBank/DDBJ databases">
        <title>A free-living protist that lacks canonical eukaryotic 1 DNA replication and segregation systems.</title>
        <authorList>
            <person name="Salas-Leiva D.E."/>
            <person name="Tromer E.C."/>
            <person name="Curtis B.A."/>
            <person name="Jerlstrom-Hultqvist J."/>
            <person name="Kolisko M."/>
            <person name="Yi Z."/>
            <person name="Salas-Leiva J.S."/>
            <person name="Gallot-Lavallee L."/>
            <person name="Kops G.J.P.L."/>
            <person name="Archibald J.M."/>
            <person name="Simpson A.G.B."/>
            <person name="Roger A.J."/>
        </authorList>
    </citation>
    <scope>NUCLEOTIDE SEQUENCE</scope>
    <source>
        <strain evidence="10">BICM</strain>
    </source>
</reference>
<dbReference type="OrthoDB" id="266718at2759"/>
<evidence type="ECO:0000256" key="4">
    <source>
        <dbReference type="ARBA" id="ARBA00022777"/>
    </source>
</evidence>
<dbReference type="EMBL" id="JAHDYR010000066">
    <property type="protein sequence ID" value="KAG9390246.1"/>
    <property type="molecule type" value="Genomic_DNA"/>
</dbReference>
<proteinExistence type="inferred from homology"/>
<evidence type="ECO:0000259" key="9">
    <source>
        <dbReference type="PROSITE" id="PS50011"/>
    </source>
</evidence>
<keyword evidence="11" id="KW-1185">Reference proteome</keyword>
<dbReference type="InterPro" id="IPR008271">
    <property type="entry name" value="Ser/Thr_kinase_AS"/>
</dbReference>
<evidence type="ECO:0000256" key="6">
    <source>
        <dbReference type="PROSITE-ProRule" id="PRU10141"/>
    </source>
</evidence>
<feature type="region of interest" description="Disordered" evidence="8">
    <location>
        <begin position="1"/>
        <end position="29"/>
    </location>
</feature>
<dbReference type="PANTHER" id="PTHR11584:SF369">
    <property type="entry name" value="MITOGEN-ACTIVATED PROTEIN KINASE KINASE KINASE 19-RELATED"/>
    <property type="match status" value="1"/>
</dbReference>
<comment type="caution">
    <text evidence="10">The sequence shown here is derived from an EMBL/GenBank/DDBJ whole genome shotgun (WGS) entry which is preliminary data.</text>
</comment>
<evidence type="ECO:0000313" key="10">
    <source>
        <dbReference type="EMBL" id="KAG9390246.1"/>
    </source>
</evidence>
<protein>
    <submittedName>
        <fullName evidence="10">Protein kinase domain</fullName>
    </submittedName>
</protein>
<dbReference type="GO" id="GO:0005524">
    <property type="term" value="F:ATP binding"/>
    <property type="evidence" value="ECO:0007669"/>
    <property type="project" value="UniProtKB-UniRule"/>
</dbReference>
<dbReference type="InterPro" id="IPR017441">
    <property type="entry name" value="Protein_kinase_ATP_BS"/>
</dbReference>
<dbReference type="PROSITE" id="PS00108">
    <property type="entry name" value="PROTEIN_KINASE_ST"/>
    <property type="match status" value="1"/>
</dbReference>
<feature type="binding site" evidence="6">
    <location>
        <position position="113"/>
    </location>
    <ligand>
        <name>ATP</name>
        <dbReference type="ChEBI" id="CHEBI:30616"/>
    </ligand>
</feature>
<dbReference type="SMART" id="SM00220">
    <property type="entry name" value="S_TKc"/>
    <property type="match status" value="1"/>
</dbReference>
<evidence type="ECO:0000256" key="3">
    <source>
        <dbReference type="ARBA" id="ARBA00022741"/>
    </source>
</evidence>
<dbReference type="AlphaFoldDB" id="A0A8J6BUD6"/>
<dbReference type="PROSITE" id="PS50011">
    <property type="entry name" value="PROTEIN_KINASE_DOM"/>
    <property type="match status" value="1"/>
</dbReference>
<gene>
    <name evidence="10" type="ORF">J8273_8286</name>
</gene>
<feature type="domain" description="Protein kinase" evidence="9">
    <location>
        <begin position="84"/>
        <end position="347"/>
    </location>
</feature>
<evidence type="ECO:0000256" key="2">
    <source>
        <dbReference type="ARBA" id="ARBA00022679"/>
    </source>
</evidence>
<dbReference type="Gene3D" id="1.10.510.10">
    <property type="entry name" value="Transferase(Phosphotransferase) domain 1"/>
    <property type="match status" value="1"/>
</dbReference>
<dbReference type="PANTHER" id="PTHR11584">
    <property type="entry name" value="SERINE/THREONINE PROTEIN KINASE"/>
    <property type="match status" value="1"/>
</dbReference>
<keyword evidence="4 10" id="KW-0418">Kinase</keyword>
<keyword evidence="2" id="KW-0808">Transferase</keyword>
<dbReference type="SUPFAM" id="SSF56112">
    <property type="entry name" value="Protein kinase-like (PK-like)"/>
    <property type="match status" value="1"/>
</dbReference>
<dbReference type="Pfam" id="PF00069">
    <property type="entry name" value="Pkinase"/>
    <property type="match status" value="1"/>
</dbReference>
<keyword evidence="5 6" id="KW-0067">ATP-binding</keyword>
<feature type="compositionally biased region" description="Polar residues" evidence="8">
    <location>
        <begin position="18"/>
        <end position="29"/>
    </location>
</feature>
<keyword evidence="3 6" id="KW-0547">Nucleotide-binding</keyword>
<dbReference type="InterPro" id="IPR000719">
    <property type="entry name" value="Prot_kinase_dom"/>
</dbReference>
<evidence type="ECO:0000256" key="8">
    <source>
        <dbReference type="SAM" id="MobiDB-lite"/>
    </source>
</evidence>
<name>A0A8J6BUD6_9EUKA</name>